<proteinExistence type="predicted"/>
<comment type="caution">
    <text evidence="2">The sequence shown here is derived from an EMBL/GenBank/DDBJ whole genome shotgun (WGS) entry which is preliminary data.</text>
</comment>
<keyword evidence="3" id="KW-1185">Reference proteome</keyword>
<dbReference type="AlphaFoldDB" id="A0A8X6IVB8"/>
<evidence type="ECO:0000313" key="3">
    <source>
        <dbReference type="Proteomes" id="UP000886998"/>
    </source>
</evidence>
<evidence type="ECO:0000313" key="2">
    <source>
        <dbReference type="EMBL" id="GFS62244.1"/>
    </source>
</evidence>
<organism evidence="2 3">
    <name type="scientific">Trichonephila inaurata madagascariensis</name>
    <dbReference type="NCBI Taxonomy" id="2747483"/>
    <lineage>
        <taxon>Eukaryota</taxon>
        <taxon>Metazoa</taxon>
        <taxon>Ecdysozoa</taxon>
        <taxon>Arthropoda</taxon>
        <taxon>Chelicerata</taxon>
        <taxon>Arachnida</taxon>
        <taxon>Araneae</taxon>
        <taxon>Araneomorphae</taxon>
        <taxon>Entelegynae</taxon>
        <taxon>Araneoidea</taxon>
        <taxon>Nephilidae</taxon>
        <taxon>Trichonephila</taxon>
        <taxon>Trichonephila inaurata</taxon>
    </lineage>
</organism>
<accession>A0A8X6IVB8</accession>
<gene>
    <name evidence="2" type="ORF">TNIN_368261</name>
</gene>
<name>A0A8X6IVB8_9ARAC</name>
<feature type="region of interest" description="Disordered" evidence="1">
    <location>
        <begin position="1"/>
        <end position="22"/>
    </location>
</feature>
<sequence>MACASYIDSDSSESNSDDDFGNEYRLHISESDCSDFGTFETESDSDSEYFSSALQWYELNTDTPNPAPPEFIFQGCVQA</sequence>
<protein>
    <submittedName>
        <fullName evidence="2">Uncharacterized protein</fullName>
    </submittedName>
</protein>
<evidence type="ECO:0000256" key="1">
    <source>
        <dbReference type="SAM" id="MobiDB-lite"/>
    </source>
</evidence>
<dbReference type="Proteomes" id="UP000886998">
    <property type="component" value="Unassembled WGS sequence"/>
</dbReference>
<dbReference type="EMBL" id="BMAV01027786">
    <property type="protein sequence ID" value="GFS62244.1"/>
    <property type="molecule type" value="Genomic_DNA"/>
</dbReference>
<reference evidence="2" key="1">
    <citation type="submission" date="2020-08" db="EMBL/GenBank/DDBJ databases">
        <title>Multicomponent nature underlies the extraordinary mechanical properties of spider dragline silk.</title>
        <authorList>
            <person name="Kono N."/>
            <person name="Nakamura H."/>
            <person name="Mori M."/>
            <person name="Yoshida Y."/>
            <person name="Ohtoshi R."/>
            <person name="Malay A.D."/>
            <person name="Moran D.A.P."/>
            <person name="Tomita M."/>
            <person name="Numata K."/>
            <person name="Arakawa K."/>
        </authorList>
    </citation>
    <scope>NUCLEOTIDE SEQUENCE</scope>
</reference>